<evidence type="ECO:0000313" key="2">
    <source>
        <dbReference type="EMBL" id="CAB1425717.1"/>
    </source>
</evidence>
<name>A0A9N7YGG7_PLEPL</name>
<dbReference type="Proteomes" id="UP001153269">
    <property type="component" value="Unassembled WGS sequence"/>
</dbReference>
<accession>A0A9N7YGG7</accession>
<evidence type="ECO:0000313" key="3">
    <source>
        <dbReference type="Proteomes" id="UP001153269"/>
    </source>
</evidence>
<feature type="region of interest" description="Disordered" evidence="1">
    <location>
        <begin position="465"/>
        <end position="503"/>
    </location>
</feature>
<feature type="compositionally biased region" description="Basic residues" evidence="1">
    <location>
        <begin position="255"/>
        <end position="269"/>
    </location>
</feature>
<gene>
    <name evidence="2" type="ORF">PLEPLA_LOCUS13650</name>
</gene>
<evidence type="ECO:0000256" key="1">
    <source>
        <dbReference type="SAM" id="MobiDB-lite"/>
    </source>
</evidence>
<dbReference type="EMBL" id="CADEAL010000827">
    <property type="protein sequence ID" value="CAB1425717.1"/>
    <property type="molecule type" value="Genomic_DNA"/>
</dbReference>
<keyword evidence="3" id="KW-1185">Reference proteome</keyword>
<sequence>SRLLPHCVRGSGQKEQAVPNVAVCLGLGAVNPPGDKVRLLLCCRSDPQSNLQFCTSRGFKVGGRDQKIPQQPLKEEAAGCLWTSAGVFHIPLAAQIYTTHLAVVTQVFYTCIQLVTTNTSRSDSDVSRCDEIININNKQDSFHRSREEESVEEEEEEEEEEAVGVVRQFGIDQRTGMLKIPSRTRVSAKLFKGCGEMPFVSQKLRQAELFRGEWRLARREVHLALWDACVIEGGHSTDKLKEHGDRCQKLEKKRKRIDNKNKRSSRAHRSILATSRAERRHGPCDPRPPPAVHQITGVNPPPEAAAAESLRPLLLLLRLSSSFLFSPPSILLTTCAASAEMKCEPAGPPIISTSHPVAVPERGGPSAERLCACLPHPPVHHQRNRTHLEPQMDLRKRNLKLREGKGSSIFLPRLSRTDRRMRHEKLISVRADAWIEHRRAVVPCSTDPKPFLPLRHFHWPSNPQREAMEGQLGRGFAATESPFQSALREAKAPEIPRPVGRSG</sequence>
<feature type="region of interest" description="Disordered" evidence="1">
    <location>
        <begin position="255"/>
        <end position="288"/>
    </location>
</feature>
<dbReference type="AlphaFoldDB" id="A0A9N7YGG7"/>
<proteinExistence type="predicted"/>
<protein>
    <submittedName>
        <fullName evidence="2">Uncharacterized protein</fullName>
    </submittedName>
</protein>
<reference evidence="2" key="1">
    <citation type="submission" date="2020-03" db="EMBL/GenBank/DDBJ databases">
        <authorList>
            <person name="Weist P."/>
        </authorList>
    </citation>
    <scope>NUCLEOTIDE SEQUENCE</scope>
</reference>
<feature type="non-terminal residue" evidence="2">
    <location>
        <position position="503"/>
    </location>
</feature>
<comment type="caution">
    <text evidence="2">The sequence shown here is derived from an EMBL/GenBank/DDBJ whole genome shotgun (WGS) entry which is preliminary data.</text>
</comment>
<organism evidence="2 3">
    <name type="scientific">Pleuronectes platessa</name>
    <name type="common">European plaice</name>
    <dbReference type="NCBI Taxonomy" id="8262"/>
    <lineage>
        <taxon>Eukaryota</taxon>
        <taxon>Metazoa</taxon>
        <taxon>Chordata</taxon>
        <taxon>Craniata</taxon>
        <taxon>Vertebrata</taxon>
        <taxon>Euteleostomi</taxon>
        <taxon>Actinopterygii</taxon>
        <taxon>Neopterygii</taxon>
        <taxon>Teleostei</taxon>
        <taxon>Neoteleostei</taxon>
        <taxon>Acanthomorphata</taxon>
        <taxon>Carangaria</taxon>
        <taxon>Pleuronectiformes</taxon>
        <taxon>Pleuronectoidei</taxon>
        <taxon>Pleuronectidae</taxon>
        <taxon>Pleuronectes</taxon>
    </lineage>
</organism>